<dbReference type="Pfam" id="PF08450">
    <property type="entry name" value="SGL"/>
    <property type="match status" value="1"/>
</dbReference>
<dbReference type="Gene3D" id="2.120.10.30">
    <property type="entry name" value="TolB, C-terminal domain"/>
    <property type="match status" value="1"/>
</dbReference>
<dbReference type="SUPFAM" id="SSF63829">
    <property type="entry name" value="Calcium-dependent phosphotriesterase"/>
    <property type="match status" value="1"/>
</dbReference>
<reference evidence="2" key="3">
    <citation type="submission" date="2019-09" db="EMBL/GenBank/DDBJ databases">
        <title>Co-occurence of chitin degradation, pigmentation and bioactivity in marine Pseudoalteromonas.</title>
        <authorList>
            <person name="Sonnenschein E.C."/>
            <person name="Bech P.K."/>
        </authorList>
    </citation>
    <scope>NUCLEOTIDE SEQUENCE</scope>
    <source>
        <strain evidence="2">S3790</strain>
        <strain evidence="3">S3895</strain>
    </source>
</reference>
<comment type="caution">
    <text evidence="2">The sequence shown here is derived from an EMBL/GenBank/DDBJ whole genome shotgun (WGS) entry which is preliminary data.</text>
</comment>
<feature type="domain" description="SMP-30/Gluconolactonase/LRE-like region" evidence="1">
    <location>
        <begin position="60"/>
        <end position="293"/>
    </location>
</feature>
<dbReference type="RefSeq" id="WP_138592423.1">
    <property type="nucleotide sequence ID" value="NZ_PNBW01000130.1"/>
</dbReference>
<dbReference type="EMBL" id="PNBW01000130">
    <property type="protein sequence ID" value="TMO70552.1"/>
    <property type="molecule type" value="Genomic_DNA"/>
</dbReference>
<evidence type="ECO:0000313" key="2">
    <source>
        <dbReference type="EMBL" id="TMO67415.1"/>
    </source>
</evidence>
<dbReference type="InterPro" id="IPR011042">
    <property type="entry name" value="6-blade_b-propeller_TolB-like"/>
</dbReference>
<reference evidence="4 5" key="2">
    <citation type="submission" date="2019-06" db="EMBL/GenBank/DDBJ databases">
        <title>Co-occurence of chitin degradation, pigmentation and bioactivity in marine Pseudoalteromonas.</title>
        <authorList>
            <person name="Sonnenschein E.C."/>
            <person name="Bech P.K."/>
        </authorList>
    </citation>
    <scope>NUCLEOTIDE SEQUENCE [LARGE SCALE GENOMIC DNA]</scope>
    <source>
        <strain evidence="5">S3790</strain>
        <strain evidence="4">S3895</strain>
    </source>
</reference>
<sequence>MHKYLWWMLVLLGGCQNSTNIASKSTVTNNNTIERFSDVKQETYHAIDWVSDGTFTEGIEGPAVDSNGVLYVVNYAQQGTIGAVHDKSDTKLWVTLPEGSIGNGIRFNQHGDMFVADYVRHNILKITPQGEVLVHAHEPLMNQPNDIAIRDDGVIFASDPNWANGRGQLWRVETDGQVTLLKADMGTTNGVEVSPDNKTLYVNESKQRRIWAFTLNEQGDVSDKRLFYQFVDHGLDGMRTDNQGNLYVARYGAGEVVVLSPKAMLLKTVRLKGRYPTNIAFGGQDGKQVFVTMQKRGAIESFYSEYAGRAHTLH</sequence>
<dbReference type="Proteomes" id="UP000307164">
    <property type="component" value="Unassembled WGS sequence"/>
</dbReference>
<proteinExistence type="predicted"/>
<dbReference type="Proteomes" id="UP000307217">
    <property type="component" value="Unassembled WGS sequence"/>
</dbReference>
<keyword evidence="4" id="KW-1185">Reference proteome</keyword>
<dbReference type="InterPro" id="IPR051262">
    <property type="entry name" value="SMP-30/CGR1_Lactonase"/>
</dbReference>
<accession>A0A5S3V6U6</accession>
<dbReference type="EMBL" id="PNBX01000059">
    <property type="protein sequence ID" value="TMO67415.1"/>
    <property type="molecule type" value="Genomic_DNA"/>
</dbReference>
<dbReference type="PANTHER" id="PTHR47572:SF5">
    <property type="entry name" value="BLR2277 PROTEIN"/>
    <property type="match status" value="1"/>
</dbReference>
<organism evidence="2 5">
    <name type="scientific">Pseudoalteromonas aurantia</name>
    <dbReference type="NCBI Taxonomy" id="43654"/>
    <lineage>
        <taxon>Bacteria</taxon>
        <taxon>Pseudomonadati</taxon>
        <taxon>Pseudomonadota</taxon>
        <taxon>Gammaproteobacteria</taxon>
        <taxon>Alteromonadales</taxon>
        <taxon>Pseudoalteromonadaceae</taxon>
        <taxon>Pseudoalteromonas</taxon>
    </lineage>
</organism>
<dbReference type="InterPro" id="IPR013658">
    <property type="entry name" value="SGL"/>
</dbReference>
<dbReference type="OrthoDB" id="9775406at2"/>
<name>A0A5S3V6U6_9GAMM</name>
<protein>
    <submittedName>
        <fullName evidence="2">Gluconolactonase</fullName>
    </submittedName>
</protein>
<evidence type="ECO:0000313" key="3">
    <source>
        <dbReference type="EMBL" id="TMO70552.1"/>
    </source>
</evidence>
<evidence type="ECO:0000259" key="1">
    <source>
        <dbReference type="Pfam" id="PF08450"/>
    </source>
</evidence>
<reference evidence="4 5" key="1">
    <citation type="submission" date="2018-01" db="EMBL/GenBank/DDBJ databases">
        <authorList>
            <person name="Paulsen S."/>
            <person name="Gram L.K."/>
        </authorList>
    </citation>
    <scope>NUCLEOTIDE SEQUENCE [LARGE SCALE GENOMIC DNA]</scope>
    <source>
        <strain evidence="2 5">S3790</strain>
        <strain evidence="3 4">S3895</strain>
    </source>
</reference>
<dbReference type="AlphaFoldDB" id="A0A5S3V6U6"/>
<dbReference type="PROSITE" id="PS51257">
    <property type="entry name" value="PROKAR_LIPOPROTEIN"/>
    <property type="match status" value="1"/>
</dbReference>
<evidence type="ECO:0000313" key="5">
    <source>
        <dbReference type="Proteomes" id="UP000307217"/>
    </source>
</evidence>
<evidence type="ECO:0000313" key="4">
    <source>
        <dbReference type="Proteomes" id="UP000307164"/>
    </source>
</evidence>
<gene>
    <name evidence="2" type="ORF">CWC19_13870</name>
    <name evidence="3" type="ORF">CWC20_19610</name>
</gene>
<dbReference type="PANTHER" id="PTHR47572">
    <property type="entry name" value="LIPOPROTEIN-RELATED"/>
    <property type="match status" value="1"/>
</dbReference>